<dbReference type="Proteomes" id="UP000017836">
    <property type="component" value="Unassembled WGS sequence"/>
</dbReference>
<dbReference type="PANTHER" id="PTHR46929:SF3">
    <property type="entry name" value="MYB_SANT-LIKE DOMAIN-CONTAINING PROTEIN"/>
    <property type="match status" value="1"/>
</dbReference>
<evidence type="ECO:0000259" key="1">
    <source>
        <dbReference type="Pfam" id="PF12776"/>
    </source>
</evidence>
<dbReference type="EMBL" id="KI392442">
    <property type="protein sequence ID" value="ERN16562.1"/>
    <property type="molecule type" value="Genomic_DNA"/>
</dbReference>
<dbReference type="OMA" id="NGLNHIS"/>
<reference evidence="3" key="1">
    <citation type="journal article" date="2013" name="Science">
        <title>The Amborella genome and the evolution of flowering plants.</title>
        <authorList>
            <consortium name="Amborella Genome Project"/>
        </authorList>
    </citation>
    <scope>NUCLEOTIDE SEQUENCE [LARGE SCALE GENOMIC DNA]</scope>
</reference>
<dbReference type="HOGENOM" id="CLU_063793_0_0_1"/>
<gene>
    <name evidence="2" type="ORF">AMTR_s00031p00171740</name>
</gene>
<proteinExistence type="predicted"/>
<sequence length="300" mass="35146">MGTHRRSNGTAERRRLEWNPYWDEYFVVLMVNQVNKGKKRESGFSKDAWRSMVIKFNRKFNQTLHKQHLKHRYQYLKREYKIVKTLLDQTGFAWDERRKIVTAKTEAWDCYLSEHPEAKLYRTRGLPLMGELGIIFGNSTADNQQNHHGEKMEEAPRVRRALQPPVIFTDDDVATLDSESDESSCSREDMNALDQGNKRKFEILSPSHCDKKARKMDKLMVEALQEMADSLRFRTSRTVGPSSKQELKNCIEELQAMKDLDDQLFGKACKMLKDEKNAVIFMTLKGHHRLLWVNEMCVAL</sequence>
<dbReference type="OrthoDB" id="686198at2759"/>
<evidence type="ECO:0000313" key="2">
    <source>
        <dbReference type="EMBL" id="ERN16562.1"/>
    </source>
</evidence>
<dbReference type="eggNOG" id="ENOG502QWB8">
    <property type="taxonomic scope" value="Eukaryota"/>
</dbReference>
<evidence type="ECO:0000313" key="3">
    <source>
        <dbReference type="Proteomes" id="UP000017836"/>
    </source>
</evidence>
<dbReference type="InterPro" id="IPR024752">
    <property type="entry name" value="Myb/SANT-like_dom"/>
</dbReference>
<feature type="domain" description="Myb/SANT-like" evidence="1">
    <location>
        <begin position="17"/>
        <end position="111"/>
    </location>
</feature>
<name>U5D581_AMBTC</name>
<accession>U5D581</accession>
<dbReference type="PANTHER" id="PTHR46929">
    <property type="entry name" value="EXPRESSED PROTEIN"/>
    <property type="match status" value="1"/>
</dbReference>
<dbReference type="AlphaFoldDB" id="U5D581"/>
<protein>
    <recommendedName>
        <fullName evidence="1">Myb/SANT-like domain-containing protein</fullName>
    </recommendedName>
</protein>
<organism evidence="2 3">
    <name type="scientific">Amborella trichopoda</name>
    <dbReference type="NCBI Taxonomy" id="13333"/>
    <lineage>
        <taxon>Eukaryota</taxon>
        <taxon>Viridiplantae</taxon>
        <taxon>Streptophyta</taxon>
        <taxon>Embryophyta</taxon>
        <taxon>Tracheophyta</taxon>
        <taxon>Spermatophyta</taxon>
        <taxon>Magnoliopsida</taxon>
        <taxon>Amborellales</taxon>
        <taxon>Amborellaceae</taxon>
        <taxon>Amborella</taxon>
    </lineage>
</organism>
<keyword evidence="3" id="KW-1185">Reference proteome</keyword>
<dbReference type="Pfam" id="PF12776">
    <property type="entry name" value="Myb_DNA-bind_3"/>
    <property type="match status" value="1"/>
</dbReference>
<dbReference type="Gramene" id="ERN16562">
    <property type="protein sequence ID" value="ERN16562"/>
    <property type="gene ID" value="AMTR_s00031p00171740"/>
</dbReference>
<dbReference type="KEGG" id="atr:18444878"/>